<dbReference type="OrthoDB" id="2536347at2759"/>
<protein>
    <submittedName>
        <fullName evidence="2">Uncharacterized protein</fullName>
    </submittedName>
</protein>
<gene>
    <name evidence="2" type="ORF">WOLCODRAFT_84700</name>
</gene>
<feature type="transmembrane region" description="Helical" evidence="1">
    <location>
        <begin position="73"/>
        <end position="95"/>
    </location>
</feature>
<reference evidence="2 3" key="1">
    <citation type="journal article" date="2012" name="Science">
        <title>The Paleozoic origin of enzymatic lignin decomposition reconstructed from 31 fungal genomes.</title>
        <authorList>
            <person name="Floudas D."/>
            <person name="Binder M."/>
            <person name="Riley R."/>
            <person name="Barry K."/>
            <person name="Blanchette R.A."/>
            <person name="Henrissat B."/>
            <person name="Martinez A.T."/>
            <person name="Otillar R."/>
            <person name="Spatafora J.W."/>
            <person name="Yadav J.S."/>
            <person name="Aerts A."/>
            <person name="Benoit I."/>
            <person name="Boyd A."/>
            <person name="Carlson A."/>
            <person name="Copeland A."/>
            <person name="Coutinho P.M."/>
            <person name="de Vries R.P."/>
            <person name="Ferreira P."/>
            <person name="Findley K."/>
            <person name="Foster B."/>
            <person name="Gaskell J."/>
            <person name="Glotzer D."/>
            <person name="Gorecki P."/>
            <person name="Heitman J."/>
            <person name="Hesse C."/>
            <person name="Hori C."/>
            <person name="Igarashi K."/>
            <person name="Jurgens J.A."/>
            <person name="Kallen N."/>
            <person name="Kersten P."/>
            <person name="Kohler A."/>
            <person name="Kuees U."/>
            <person name="Kumar T.K.A."/>
            <person name="Kuo A."/>
            <person name="LaButti K."/>
            <person name="Larrondo L.F."/>
            <person name="Lindquist E."/>
            <person name="Ling A."/>
            <person name="Lombard V."/>
            <person name="Lucas S."/>
            <person name="Lundell T."/>
            <person name="Martin R."/>
            <person name="McLaughlin D.J."/>
            <person name="Morgenstern I."/>
            <person name="Morin E."/>
            <person name="Murat C."/>
            <person name="Nagy L.G."/>
            <person name="Nolan M."/>
            <person name="Ohm R.A."/>
            <person name="Patyshakuliyeva A."/>
            <person name="Rokas A."/>
            <person name="Ruiz-Duenas F.J."/>
            <person name="Sabat G."/>
            <person name="Salamov A."/>
            <person name="Samejima M."/>
            <person name="Schmutz J."/>
            <person name="Slot J.C."/>
            <person name="St John F."/>
            <person name="Stenlid J."/>
            <person name="Sun H."/>
            <person name="Sun S."/>
            <person name="Syed K."/>
            <person name="Tsang A."/>
            <person name="Wiebenga A."/>
            <person name="Young D."/>
            <person name="Pisabarro A."/>
            <person name="Eastwood D.C."/>
            <person name="Martin F."/>
            <person name="Cullen D."/>
            <person name="Grigoriev I.V."/>
            <person name="Hibbett D.S."/>
        </authorList>
    </citation>
    <scope>NUCLEOTIDE SEQUENCE [LARGE SCALE GENOMIC DNA]</scope>
    <source>
        <strain evidence="2 3">MD-104</strain>
    </source>
</reference>
<dbReference type="PANTHER" id="PTHR40465">
    <property type="entry name" value="CHROMOSOME 1, WHOLE GENOME SHOTGUN SEQUENCE"/>
    <property type="match status" value="1"/>
</dbReference>
<keyword evidence="1" id="KW-0812">Transmembrane</keyword>
<dbReference type="AlphaFoldDB" id="A0A2H3J9B7"/>
<keyword evidence="1" id="KW-0472">Membrane</keyword>
<evidence type="ECO:0000256" key="1">
    <source>
        <dbReference type="SAM" id="Phobius"/>
    </source>
</evidence>
<organism evidence="2 3">
    <name type="scientific">Wolfiporia cocos (strain MD-104)</name>
    <name type="common">Brown rot fungus</name>
    <dbReference type="NCBI Taxonomy" id="742152"/>
    <lineage>
        <taxon>Eukaryota</taxon>
        <taxon>Fungi</taxon>
        <taxon>Dikarya</taxon>
        <taxon>Basidiomycota</taxon>
        <taxon>Agaricomycotina</taxon>
        <taxon>Agaricomycetes</taxon>
        <taxon>Polyporales</taxon>
        <taxon>Phaeolaceae</taxon>
        <taxon>Wolfiporia</taxon>
    </lineage>
</organism>
<keyword evidence="3" id="KW-1185">Reference proteome</keyword>
<keyword evidence="1" id="KW-1133">Transmembrane helix</keyword>
<accession>A0A2H3J9B7</accession>
<feature type="transmembrane region" description="Helical" evidence="1">
    <location>
        <begin position="34"/>
        <end position="53"/>
    </location>
</feature>
<dbReference type="PANTHER" id="PTHR40465:SF1">
    <property type="entry name" value="DUF6534 DOMAIN-CONTAINING PROTEIN"/>
    <property type="match status" value="1"/>
</dbReference>
<dbReference type="OMA" id="HIWLLSK"/>
<name>A0A2H3J9B7_WOLCO</name>
<proteinExistence type="predicted"/>
<feature type="non-terminal residue" evidence="2">
    <location>
        <position position="1"/>
    </location>
</feature>
<evidence type="ECO:0000313" key="2">
    <source>
        <dbReference type="EMBL" id="PCH38852.1"/>
    </source>
</evidence>
<sequence>LLGMYFNWALLGLLNHQVYIYYERFPRDKLALKCLVCGILILEWVQTGMFTAAEMTNFVYDFGHPLQLYEVNSSWFSGSIMTGIISATAQIFYAWRIYKLSDSRILSGVICIVSDLLCNINAS</sequence>
<dbReference type="Proteomes" id="UP000218811">
    <property type="component" value="Unassembled WGS sequence"/>
</dbReference>
<evidence type="ECO:0000313" key="3">
    <source>
        <dbReference type="Proteomes" id="UP000218811"/>
    </source>
</evidence>
<feature type="transmembrane region" description="Helical" evidence="1">
    <location>
        <begin position="6"/>
        <end position="22"/>
    </location>
</feature>
<dbReference type="EMBL" id="KB467943">
    <property type="protein sequence ID" value="PCH38852.1"/>
    <property type="molecule type" value="Genomic_DNA"/>
</dbReference>